<dbReference type="PANTHER" id="PTHR10185:SF25">
    <property type="entry name" value="PLD PHOSPHODIESTERASE DOMAIN-CONTAINING PROTEIN"/>
    <property type="match status" value="1"/>
</dbReference>
<dbReference type="PROSITE" id="PS50035">
    <property type="entry name" value="PLD"/>
    <property type="match status" value="2"/>
</dbReference>
<keyword evidence="7" id="KW-1185">Reference proteome</keyword>
<name>A0A1I7SQ36_BURXY</name>
<keyword evidence="2" id="KW-0812">Transmembrane</keyword>
<dbReference type="WBParaSite" id="BXY_1518100.1">
    <property type="protein sequence ID" value="BXY_1518100.1"/>
    <property type="gene ID" value="BXY_1518100"/>
</dbReference>
<dbReference type="SMART" id="SM00155">
    <property type="entry name" value="PLDc"/>
    <property type="match status" value="2"/>
</dbReference>
<dbReference type="Gene3D" id="3.30.870.10">
    <property type="entry name" value="Endonuclease Chain A"/>
    <property type="match status" value="2"/>
</dbReference>
<dbReference type="eggNOG" id="KOG3603">
    <property type="taxonomic scope" value="Eukaryota"/>
</dbReference>
<dbReference type="Proteomes" id="UP000095284">
    <property type="component" value="Unplaced"/>
</dbReference>
<dbReference type="EMBL" id="CAJFDI010000003">
    <property type="protein sequence ID" value="CAD5222245.1"/>
    <property type="molecule type" value="Genomic_DNA"/>
</dbReference>
<dbReference type="OrthoDB" id="1923775at2759"/>
<dbReference type="InterPro" id="IPR001736">
    <property type="entry name" value="PLipase_D/transphosphatidylase"/>
</dbReference>
<reference evidence="8" key="1">
    <citation type="submission" date="2016-11" db="UniProtKB">
        <authorList>
            <consortium name="WormBaseParasite"/>
        </authorList>
    </citation>
    <scope>IDENTIFICATION</scope>
</reference>
<feature type="domain" description="PLD phosphodiesterase" evidence="3">
    <location>
        <begin position="401"/>
        <end position="427"/>
    </location>
</feature>
<evidence type="ECO:0000313" key="5">
    <source>
        <dbReference type="EMBL" id="CAG9109563.1"/>
    </source>
</evidence>
<keyword evidence="2" id="KW-1133">Transmembrane helix</keyword>
<evidence type="ECO:0000313" key="8">
    <source>
        <dbReference type="WBParaSite" id="BXY_1518100.1"/>
    </source>
</evidence>
<dbReference type="PANTHER" id="PTHR10185">
    <property type="entry name" value="PHOSPHOLIPASE D - RELATED"/>
    <property type="match status" value="1"/>
</dbReference>
<evidence type="ECO:0000313" key="7">
    <source>
        <dbReference type="Proteomes" id="UP000659654"/>
    </source>
</evidence>
<dbReference type="GO" id="GO:0003824">
    <property type="term" value="F:catalytic activity"/>
    <property type="evidence" value="ECO:0007669"/>
    <property type="project" value="InterPro"/>
</dbReference>
<evidence type="ECO:0000256" key="1">
    <source>
        <dbReference type="ARBA" id="ARBA00008664"/>
    </source>
</evidence>
<dbReference type="EMBL" id="CAJFCV020000003">
    <property type="protein sequence ID" value="CAG9109563.1"/>
    <property type="molecule type" value="Genomic_DNA"/>
</dbReference>
<comment type="similarity">
    <text evidence="1">Belongs to the phospholipase D family.</text>
</comment>
<dbReference type="CDD" id="cd09106">
    <property type="entry name" value="PLDc_vPLD3_4_5_like_1"/>
    <property type="match status" value="1"/>
</dbReference>
<proteinExistence type="inferred from homology"/>
<evidence type="ECO:0000259" key="3">
    <source>
        <dbReference type="PROSITE" id="PS50035"/>
    </source>
</evidence>
<evidence type="ECO:0000313" key="6">
    <source>
        <dbReference type="Proteomes" id="UP000095284"/>
    </source>
</evidence>
<dbReference type="InterPro" id="IPR050874">
    <property type="entry name" value="Diverse_PLD-related"/>
</dbReference>
<feature type="transmembrane region" description="Helical" evidence="2">
    <location>
        <begin position="21"/>
        <end position="39"/>
    </location>
</feature>
<feature type="domain" description="PLD phosphodiesterase" evidence="3">
    <location>
        <begin position="186"/>
        <end position="213"/>
    </location>
</feature>
<dbReference type="Proteomes" id="UP000659654">
    <property type="component" value="Unassembled WGS sequence"/>
</dbReference>
<dbReference type="CDD" id="cd09107">
    <property type="entry name" value="PLDc_vPLD3_4_5_like_2"/>
    <property type="match status" value="1"/>
</dbReference>
<dbReference type="SMR" id="A0A1I7SQ36"/>
<sequence length="498" mass="56474">MTSERRASCNEAADESQKGNASILAITLVIVIASALIAYHDKWKSQQIPDPCPQYDLTQSQQCYHTCSIEMVESVPQNLTILSDKVKSTFEAWNELVSQSEISLDIAAYKSSLRGKHVLGSVTQDFSVEGDLIFEELKQAGLGRNVNIRIVENAPSKDKGDNEDARSLQNAGVAALRKLNLQRLYNSGTMHSKFIIADEKSFYLGSANLDWRSLSQKMEMGVLVKNCPCLAKELRHSFEQYWQAANVERPDQMKKAIHRRSPHIYNMKKPLKIQYDGVDSKVYIATSPKLMNAPERTWDLDALVDTINRSKTHLHIHVMDYFPMFLYSNNNRFWPVLDNALRDAILRGVNVKMIAAALHYPKMGLRFLKSLEMMNEIGKGKIEVKIIKIPTPGQMQSVIRRERRTHKKFVVTDDTVVVGTSNWSGDYFEGVGTGAAIVIQQQPGHQPLIQKMRNIFKRDWESEAAHPLSDYITGCIDKTSKVDFCEYEKDKSLLINSE</sequence>
<dbReference type="InterPro" id="IPR032803">
    <property type="entry name" value="PLDc_3"/>
</dbReference>
<gene>
    <name evidence="4" type="ORF">BXYJ_LOCUS7213</name>
</gene>
<accession>A0A1I7SQ36</accession>
<protein>
    <submittedName>
        <fullName evidence="4">(pine wood nematode) hypothetical protein</fullName>
    </submittedName>
</protein>
<evidence type="ECO:0000256" key="2">
    <source>
        <dbReference type="SAM" id="Phobius"/>
    </source>
</evidence>
<dbReference type="SUPFAM" id="SSF56024">
    <property type="entry name" value="Phospholipase D/nuclease"/>
    <property type="match status" value="2"/>
</dbReference>
<reference evidence="5" key="2">
    <citation type="submission" date="2020-08" db="EMBL/GenBank/DDBJ databases">
        <authorList>
            <person name="Kikuchi T."/>
        </authorList>
    </citation>
    <scope>NUCLEOTIDE SEQUENCE</scope>
    <source>
        <strain evidence="4">Ka4C1</strain>
    </source>
</reference>
<dbReference type="Proteomes" id="UP000582659">
    <property type="component" value="Unassembled WGS sequence"/>
</dbReference>
<organism evidence="6 8">
    <name type="scientific">Bursaphelenchus xylophilus</name>
    <name type="common">Pinewood nematode worm</name>
    <name type="synonym">Aphelenchoides xylophilus</name>
    <dbReference type="NCBI Taxonomy" id="6326"/>
    <lineage>
        <taxon>Eukaryota</taxon>
        <taxon>Metazoa</taxon>
        <taxon>Ecdysozoa</taxon>
        <taxon>Nematoda</taxon>
        <taxon>Chromadorea</taxon>
        <taxon>Rhabditida</taxon>
        <taxon>Tylenchina</taxon>
        <taxon>Tylenchomorpha</taxon>
        <taxon>Aphelenchoidea</taxon>
        <taxon>Aphelenchoididae</taxon>
        <taxon>Bursaphelenchus</taxon>
    </lineage>
</organism>
<dbReference type="Pfam" id="PF13918">
    <property type="entry name" value="PLDc_3"/>
    <property type="match status" value="1"/>
</dbReference>
<keyword evidence="2" id="KW-0472">Membrane</keyword>
<dbReference type="AlphaFoldDB" id="A0A1I7SQ36"/>
<evidence type="ECO:0000313" key="4">
    <source>
        <dbReference type="EMBL" id="CAD5222245.1"/>
    </source>
</evidence>